<evidence type="ECO:0000256" key="6">
    <source>
        <dbReference type="ARBA" id="ARBA00018464"/>
    </source>
</evidence>
<comment type="similarity">
    <text evidence="4 12 13">Belongs to the HisA/HisF family.</text>
</comment>
<keyword evidence="8 12" id="KW-0028">Amino-acid biosynthesis</keyword>
<evidence type="ECO:0000256" key="4">
    <source>
        <dbReference type="ARBA" id="ARBA00009667"/>
    </source>
</evidence>
<dbReference type="GO" id="GO:0005737">
    <property type="term" value="C:cytoplasm"/>
    <property type="evidence" value="ECO:0007669"/>
    <property type="project" value="UniProtKB-SubCell"/>
</dbReference>
<evidence type="ECO:0000256" key="11">
    <source>
        <dbReference type="ARBA" id="ARBA00030547"/>
    </source>
</evidence>
<comment type="subcellular location">
    <subcellularLocation>
        <location evidence="2 12 14">Cytoplasm</location>
    </subcellularLocation>
</comment>
<dbReference type="PANTHER" id="PTHR43090:SF2">
    <property type="entry name" value="1-(5-PHOSPHORIBOSYL)-5-[(5-PHOSPHORIBOSYLAMINO)METHYLIDENEAMINO] IMIDAZOLE-4-CARBOXAMIDE ISOMERASE"/>
    <property type="match status" value="1"/>
</dbReference>
<dbReference type="AlphaFoldDB" id="A0A1Y4LYH5"/>
<name>A0A1Y4LYH5_9FIRM</name>
<evidence type="ECO:0000256" key="9">
    <source>
        <dbReference type="ARBA" id="ARBA00023102"/>
    </source>
</evidence>
<evidence type="ECO:0000256" key="12">
    <source>
        <dbReference type="HAMAP-Rule" id="MF_01014"/>
    </source>
</evidence>
<keyword evidence="10 12" id="KW-0413">Isomerase</keyword>
<evidence type="ECO:0000256" key="13">
    <source>
        <dbReference type="RuleBase" id="RU003657"/>
    </source>
</evidence>
<dbReference type="InterPro" id="IPR011060">
    <property type="entry name" value="RibuloseP-bd_barrel"/>
</dbReference>
<evidence type="ECO:0000256" key="3">
    <source>
        <dbReference type="ARBA" id="ARBA00005133"/>
    </source>
</evidence>
<comment type="catalytic activity">
    <reaction evidence="1 12 14">
        <text>1-(5-phospho-beta-D-ribosyl)-5-[(5-phospho-beta-D-ribosylamino)methylideneamino]imidazole-4-carboxamide = 5-[(5-phospho-1-deoxy-D-ribulos-1-ylimino)methylamino]-1-(5-phospho-beta-D-ribosyl)imidazole-4-carboxamide</text>
        <dbReference type="Rhea" id="RHEA:15469"/>
        <dbReference type="ChEBI" id="CHEBI:58435"/>
        <dbReference type="ChEBI" id="CHEBI:58525"/>
        <dbReference type="EC" id="5.3.1.16"/>
    </reaction>
</comment>
<dbReference type="InterPro" id="IPR044524">
    <property type="entry name" value="Isoase_HisA-like"/>
</dbReference>
<dbReference type="InterPro" id="IPR006062">
    <property type="entry name" value="His_biosynth"/>
</dbReference>
<dbReference type="GO" id="GO:0000162">
    <property type="term" value="P:L-tryptophan biosynthetic process"/>
    <property type="evidence" value="ECO:0007669"/>
    <property type="project" value="TreeGrafter"/>
</dbReference>
<dbReference type="Proteomes" id="UP000195447">
    <property type="component" value="Unassembled WGS sequence"/>
</dbReference>
<dbReference type="FunFam" id="3.20.20.70:FF:000009">
    <property type="entry name" value="1-(5-phosphoribosyl)-5-[(5-phosphoribosylamino)methylideneamino] imidazole-4-carboxamide isomerase"/>
    <property type="match status" value="1"/>
</dbReference>
<evidence type="ECO:0000313" key="15">
    <source>
        <dbReference type="EMBL" id="OUP61646.1"/>
    </source>
</evidence>
<dbReference type="InterPro" id="IPR013785">
    <property type="entry name" value="Aldolase_TIM"/>
</dbReference>
<dbReference type="NCBIfam" id="TIGR00007">
    <property type="entry name" value="1-(5-phosphoribosyl)-5-[(5-phosphoribosylamino)methylideneamino]imidazole-4-carboxamide isomerase"/>
    <property type="match status" value="1"/>
</dbReference>
<accession>A0A1Y4LYH5</accession>
<dbReference type="Gene3D" id="3.20.20.70">
    <property type="entry name" value="Aldolase class I"/>
    <property type="match status" value="1"/>
</dbReference>
<evidence type="ECO:0000256" key="7">
    <source>
        <dbReference type="ARBA" id="ARBA00022490"/>
    </source>
</evidence>
<dbReference type="SUPFAM" id="SSF51366">
    <property type="entry name" value="Ribulose-phoshate binding barrel"/>
    <property type="match status" value="1"/>
</dbReference>
<keyword evidence="9 12" id="KW-0368">Histidine biosynthesis</keyword>
<comment type="pathway">
    <text evidence="3 12 14">Amino-acid biosynthesis; L-histidine biosynthesis; L-histidine from 5-phospho-alpha-D-ribose 1-diphosphate: step 4/9.</text>
</comment>
<dbReference type="EC" id="5.3.1.16" evidence="5 12"/>
<dbReference type="EMBL" id="NFKM01000002">
    <property type="protein sequence ID" value="OUP61646.1"/>
    <property type="molecule type" value="Genomic_DNA"/>
</dbReference>
<feature type="active site" description="Proton acceptor" evidence="12">
    <location>
        <position position="8"/>
    </location>
</feature>
<evidence type="ECO:0000256" key="5">
    <source>
        <dbReference type="ARBA" id="ARBA00012550"/>
    </source>
</evidence>
<dbReference type="HAMAP" id="MF_01014">
    <property type="entry name" value="HisA"/>
    <property type="match status" value="1"/>
</dbReference>
<evidence type="ECO:0000256" key="2">
    <source>
        <dbReference type="ARBA" id="ARBA00004496"/>
    </source>
</evidence>
<proteinExistence type="inferred from homology"/>
<sequence>MIVIPAIDILDGVGVRLYQGKYEQKDVVASSVEEMALYFANMQAPYLHMVDLNGAKSGTRENAKIIVECAKKIDIPIEVGGGIRTMEDIAFYLEQGIARVILGTSALKDRMFLEQALNRYADRIVVGIDCKDGYVQAQGWLESSDVYYLDFAKEMEKLNVKTIIVTDISKDGTLAGPNYEMLKRLQETVKIDIIASGGIKNIEHIKRLNSMRLYGAITGKAIYAKTLDLNEAWKICKEG</sequence>
<evidence type="ECO:0000256" key="10">
    <source>
        <dbReference type="ARBA" id="ARBA00023235"/>
    </source>
</evidence>
<evidence type="ECO:0000256" key="14">
    <source>
        <dbReference type="RuleBase" id="RU003658"/>
    </source>
</evidence>
<dbReference type="UniPathway" id="UPA00031">
    <property type="reaction ID" value="UER00009"/>
</dbReference>
<organism evidence="15 16">
    <name type="scientific">Faecalitalea cylindroides</name>
    <dbReference type="NCBI Taxonomy" id="39483"/>
    <lineage>
        <taxon>Bacteria</taxon>
        <taxon>Bacillati</taxon>
        <taxon>Bacillota</taxon>
        <taxon>Erysipelotrichia</taxon>
        <taxon>Erysipelotrichales</taxon>
        <taxon>Erysipelotrichaceae</taxon>
        <taxon>Faecalitalea</taxon>
    </lineage>
</organism>
<comment type="caution">
    <text evidence="15">The sequence shown here is derived from an EMBL/GenBank/DDBJ whole genome shotgun (WGS) entry which is preliminary data.</text>
</comment>
<evidence type="ECO:0000256" key="1">
    <source>
        <dbReference type="ARBA" id="ARBA00000901"/>
    </source>
</evidence>
<dbReference type="GO" id="GO:0003949">
    <property type="term" value="F:1-(5-phosphoribosyl)-5-[(5-phosphoribosylamino)methylideneamino]imidazole-4-carboxamide isomerase activity"/>
    <property type="evidence" value="ECO:0007669"/>
    <property type="project" value="UniProtKB-UniRule"/>
</dbReference>
<keyword evidence="7 12" id="KW-0963">Cytoplasm</keyword>
<gene>
    <name evidence="12" type="primary">hisA</name>
    <name evidence="15" type="ORF">B5F14_01450</name>
</gene>
<evidence type="ECO:0000313" key="16">
    <source>
        <dbReference type="Proteomes" id="UP000195447"/>
    </source>
</evidence>
<keyword evidence="16" id="KW-1185">Reference proteome</keyword>
<dbReference type="CDD" id="cd04732">
    <property type="entry name" value="HisA"/>
    <property type="match status" value="1"/>
</dbReference>
<dbReference type="InterPro" id="IPR006063">
    <property type="entry name" value="HisA_bact_arch"/>
</dbReference>
<evidence type="ECO:0000256" key="8">
    <source>
        <dbReference type="ARBA" id="ARBA00022605"/>
    </source>
</evidence>
<dbReference type="PANTHER" id="PTHR43090">
    <property type="entry name" value="1-(5-PHOSPHORIBOSYL)-5-[(5-PHOSPHORIBOSYLAMINO)METHYLIDENEAMINO] IMIDAZOLE-4-CARBOXAMIDE ISOMERASE"/>
    <property type="match status" value="1"/>
</dbReference>
<feature type="active site" description="Proton donor" evidence="12">
    <location>
        <position position="129"/>
    </location>
</feature>
<dbReference type="Pfam" id="PF00977">
    <property type="entry name" value="His_biosynth"/>
    <property type="match status" value="1"/>
</dbReference>
<dbReference type="InterPro" id="IPR023016">
    <property type="entry name" value="HisA/PriA"/>
</dbReference>
<reference evidence="16" key="1">
    <citation type="submission" date="2017-04" db="EMBL/GenBank/DDBJ databases">
        <title>Function of individual gut microbiota members based on whole genome sequencing of pure cultures obtained from chicken caecum.</title>
        <authorList>
            <person name="Medvecky M."/>
            <person name="Cejkova D."/>
            <person name="Polansky O."/>
            <person name="Karasova D."/>
            <person name="Kubasova T."/>
            <person name="Cizek A."/>
            <person name="Rychlik I."/>
        </authorList>
    </citation>
    <scope>NUCLEOTIDE SEQUENCE [LARGE SCALE GENOMIC DNA]</scope>
    <source>
        <strain evidence="16">An178</strain>
    </source>
</reference>
<dbReference type="RefSeq" id="WP_087158098.1">
    <property type="nucleotide sequence ID" value="NZ_JADNEE010000004.1"/>
</dbReference>
<protein>
    <recommendedName>
        <fullName evidence="6 12">1-(5-phosphoribosyl)-5-[(5-phosphoribosylamino)methylideneamino] imidazole-4-carboxamide isomerase</fullName>
        <ecNumber evidence="5 12">5.3.1.16</ecNumber>
    </recommendedName>
    <alternativeName>
        <fullName evidence="11 12">Phosphoribosylformimino-5-aminoimidazole carboxamide ribotide isomerase</fullName>
    </alternativeName>
</protein>
<dbReference type="GO" id="GO:0000105">
    <property type="term" value="P:L-histidine biosynthetic process"/>
    <property type="evidence" value="ECO:0007669"/>
    <property type="project" value="UniProtKB-UniRule"/>
</dbReference>